<accession>A0A1D8U2N1</accession>
<gene>
    <name evidence="2" type="ORF">BJP34_05970</name>
</gene>
<evidence type="ECO:0000313" key="2">
    <source>
        <dbReference type="EMBL" id="AOX04152.1"/>
    </source>
</evidence>
<name>A0A1D8U2N1_9CYAN</name>
<dbReference type="AlphaFoldDB" id="A0A1D8U2N1"/>
<dbReference type="STRING" id="1458985.BJP34_05970"/>
<dbReference type="EMBL" id="CP017599">
    <property type="protein sequence ID" value="AOX04152.1"/>
    <property type="molecule type" value="Genomic_DNA"/>
</dbReference>
<dbReference type="Proteomes" id="UP000177870">
    <property type="component" value="Chromosome"/>
</dbReference>
<evidence type="ECO:0000313" key="3">
    <source>
        <dbReference type="Proteomes" id="UP000177870"/>
    </source>
</evidence>
<proteinExistence type="predicted"/>
<protein>
    <submittedName>
        <fullName evidence="2">Uncharacterized protein</fullName>
    </submittedName>
</protein>
<organism evidence="2 3">
    <name type="scientific">Moorena producens PAL-8-15-08-1</name>
    <dbReference type="NCBI Taxonomy" id="1458985"/>
    <lineage>
        <taxon>Bacteria</taxon>
        <taxon>Bacillati</taxon>
        <taxon>Cyanobacteriota</taxon>
        <taxon>Cyanophyceae</taxon>
        <taxon>Coleofasciculales</taxon>
        <taxon>Coleofasciculaceae</taxon>
        <taxon>Moorena</taxon>
    </lineage>
</organism>
<sequence length="226" mass="25833">MDGINKAEMRERLGNLEKIRDIIIGSKLREYDTRFTKIESDLSMWQQEIRDRVEQIKTTLSKEIAAAVDALEKKISNLSLTAAEERNEIQERVELLNKKFSKSIEVLDETVYKQSSSLKKELLETKEQHQQDVINLRKQILAELETKFAQFKDAKASKADLGDMLLELGLRLKGTELVPALKEASDRFSGLPQTKGHNATVTDKTATNNNHDDEHLQLIKQTQTLE</sequence>
<dbReference type="KEGG" id="mpro:BJP34_05970"/>
<feature type="region of interest" description="Disordered" evidence="1">
    <location>
        <begin position="187"/>
        <end position="214"/>
    </location>
</feature>
<feature type="compositionally biased region" description="Polar residues" evidence="1">
    <location>
        <begin position="191"/>
        <end position="209"/>
    </location>
</feature>
<evidence type="ECO:0000256" key="1">
    <source>
        <dbReference type="SAM" id="MobiDB-lite"/>
    </source>
</evidence>
<dbReference type="OrthoDB" id="5623405at2"/>
<reference evidence="3" key="1">
    <citation type="submission" date="2016-10" db="EMBL/GenBank/DDBJ databases">
        <title>Comparative genomics uncovers the prolific and rare metabolic potential of the cyanobacterial genus Moorea.</title>
        <authorList>
            <person name="Leao T."/>
            <person name="Castelao G."/>
            <person name="Korobeynikov A."/>
            <person name="Monroe E.A."/>
            <person name="Podell S."/>
            <person name="Glukhov E."/>
            <person name="Allen E."/>
            <person name="Gerwick W.H."/>
            <person name="Gerwick L."/>
        </authorList>
    </citation>
    <scope>NUCLEOTIDE SEQUENCE [LARGE SCALE GENOMIC DNA]</scope>
    <source>
        <strain evidence="3">PAL-8-15-08-1</strain>
    </source>
</reference>